<dbReference type="InterPro" id="IPR029063">
    <property type="entry name" value="SAM-dependent_MTases_sf"/>
</dbReference>
<reference evidence="12" key="3">
    <citation type="submission" date="2025-09" db="UniProtKB">
        <authorList>
            <consortium name="Ensembl"/>
        </authorList>
    </citation>
    <scope>IDENTIFICATION</scope>
</reference>
<dbReference type="PROSITE" id="PS51682">
    <property type="entry name" value="SAM_OMT_I"/>
    <property type="match status" value="1"/>
</dbReference>
<dbReference type="Gene3D" id="3.40.50.720">
    <property type="entry name" value="NAD(P)-binding Rossmann-like Domain"/>
    <property type="match status" value="1"/>
</dbReference>
<evidence type="ECO:0000256" key="2">
    <source>
        <dbReference type="ARBA" id="ARBA00006484"/>
    </source>
</evidence>
<dbReference type="Gene3D" id="3.40.50.150">
    <property type="entry name" value="Vaccinia Virus protein VP39"/>
    <property type="match status" value="1"/>
</dbReference>
<dbReference type="EC" id="1.1.1.250" evidence="10"/>
<dbReference type="AlphaFoldDB" id="A0AAQ4PFC5"/>
<dbReference type="GO" id="GO:0032259">
    <property type="term" value="P:methylation"/>
    <property type="evidence" value="ECO:0007669"/>
    <property type="project" value="UniProtKB-KW"/>
</dbReference>
<comment type="similarity">
    <text evidence="8">Belongs to the class I-like SAM-binding methyltransferase superfamily. Cation-dependent O-methyltransferase family.</text>
</comment>
<evidence type="ECO:0000256" key="6">
    <source>
        <dbReference type="ARBA" id="ARBA00023002"/>
    </source>
</evidence>
<comment type="pathway">
    <text evidence="1">Lipid metabolism; fatty acid biosynthesis.</text>
</comment>
<keyword evidence="4" id="KW-0808">Transferase</keyword>
<dbReference type="InterPro" id="IPR002935">
    <property type="entry name" value="SAM_O-MeTrfase"/>
</dbReference>
<comment type="similarity">
    <text evidence="2">Belongs to the short-chain dehydrogenases/reductases (SDR) family.</text>
</comment>
<dbReference type="Proteomes" id="UP000007635">
    <property type="component" value="Chromosome XVII"/>
</dbReference>
<keyword evidence="6" id="KW-0560">Oxidoreductase</keyword>
<dbReference type="PANTHER" id="PTHR42760:SF115">
    <property type="entry name" value="3-OXOACYL-[ACYL-CARRIER-PROTEIN] REDUCTASE FABG"/>
    <property type="match status" value="1"/>
</dbReference>
<evidence type="ECO:0000256" key="3">
    <source>
        <dbReference type="ARBA" id="ARBA00022603"/>
    </source>
</evidence>
<protein>
    <recommendedName>
        <fullName evidence="11">D-arabinitol 2-dehydrogenase [ribulose-forming]</fullName>
        <ecNumber evidence="10">1.1.1.250</ecNumber>
    </recommendedName>
</protein>
<dbReference type="PRINTS" id="PR00081">
    <property type="entry name" value="GDHRDH"/>
</dbReference>
<dbReference type="GO" id="GO:0005975">
    <property type="term" value="P:carbohydrate metabolic process"/>
    <property type="evidence" value="ECO:0007669"/>
    <property type="project" value="UniProtKB-ARBA"/>
</dbReference>
<reference evidence="12" key="2">
    <citation type="submission" date="2025-08" db="UniProtKB">
        <authorList>
            <consortium name="Ensembl"/>
        </authorList>
    </citation>
    <scope>IDENTIFICATION</scope>
</reference>
<evidence type="ECO:0000313" key="12">
    <source>
        <dbReference type="Ensembl" id="ENSGACP00000037472.1"/>
    </source>
</evidence>
<organism evidence="12 13">
    <name type="scientific">Gasterosteus aculeatus aculeatus</name>
    <name type="common">three-spined stickleback</name>
    <dbReference type="NCBI Taxonomy" id="481459"/>
    <lineage>
        <taxon>Eukaryota</taxon>
        <taxon>Metazoa</taxon>
        <taxon>Chordata</taxon>
        <taxon>Craniata</taxon>
        <taxon>Vertebrata</taxon>
        <taxon>Euteleostomi</taxon>
        <taxon>Actinopterygii</taxon>
        <taxon>Neopterygii</taxon>
        <taxon>Teleostei</taxon>
        <taxon>Neoteleostei</taxon>
        <taxon>Acanthomorphata</taxon>
        <taxon>Eupercaria</taxon>
        <taxon>Perciformes</taxon>
        <taxon>Cottioidei</taxon>
        <taxon>Gasterosteales</taxon>
        <taxon>Gasterosteidae</taxon>
        <taxon>Gasterosteus</taxon>
    </lineage>
</organism>
<name>A0AAQ4PFC5_GASAC</name>
<comment type="pathway">
    <text evidence="9">Carbohydrate metabolism; D-arabinitol metabolism.</text>
</comment>
<dbReference type="FunFam" id="3.40.50.150:FF:000707">
    <property type="entry name" value="Zgc:113054"/>
    <property type="match status" value="1"/>
</dbReference>
<evidence type="ECO:0000256" key="9">
    <source>
        <dbReference type="ARBA" id="ARBA00060719"/>
    </source>
</evidence>
<dbReference type="Pfam" id="PF13561">
    <property type="entry name" value="adh_short_C2"/>
    <property type="match status" value="1"/>
</dbReference>
<evidence type="ECO:0000313" key="13">
    <source>
        <dbReference type="Proteomes" id="UP000007635"/>
    </source>
</evidence>
<keyword evidence="7" id="KW-0276">Fatty acid metabolism</keyword>
<keyword evidence="13" id="KW-1185">Reference proteome</keyword>
<dbReference type="SUPFAM" id="SSF51735">
    <property type="entry name" value="NAD(P)-binding Rossmann-fold domains"/>
    <property type="match status" value="1"/>
</dbReference>
<evidence type="ECO:0000256" key="11">
    <source>
        <dbReference type="ARBA" id="ARBA00070881"/>
    </source>
</evidence>
<proteinExistence type="inferred from homology"/>
<dbReference type="GeneTree" id="ENSGT00940000165309"/>
<keyword evidence="7" id="KW-0444">Lipid biosynthesis</keyword>
<keyword evidence="3" id="KW-0489">Methyltransferase</keyword>
<accession>A0AAQ4PFC5</accession>
<dbReference type="InterPro" id="IPR036291">
    <property type="entry name" value="NAD(P)-bd_dom_sf"/>
</dbReference>
<evidence type="ECO:0000256" key="5">
    <source>
        <dbReference type="ARBA" id="ARBA00022691"/>
    </source>
</evidence>
<keyword evidence="7" id="KW-0443">Lipid metabolism</keyword>
<dbReference type="Ensembl" id="ENSGACT00000074831.1">
    <property type="protein sequence ID" value="ENSGACP00000037472.1"/>
    <property type="gene ID" value="ENSGACG00000011845.2"/>
</dbReference>
<evidence type="ECO:0000256" key="8">
    <source>
        <dbReference type="ARBA" id="ARBA00023453"/>
    </source>
</evidence>
<reference evidence="12 13" key="1">
    <citation type="journal article" date="2021" name="G3 (Bethesda)">
        <title>Improved contiguity of the threespine stickleback genome using long-read sequencing.</title>
        <authorList>
            <person name="Nath S."/>
            <person name="Shaw D.E."/>
            <person name="White M.A."/>
        </authorList>
    </citation>
    <scope>NUCLEOTIDE SEQUENCE [LARGE SCALE GENOMIC DNA]</scope>
    <source>
        <strain evidence="12 13">Lake Benthic</strain>
    </source>
</reference>
<evidence type="ECO:0000256" key="7">
    <source>
        <dbReference type="ARBA" id="ARBA00023160"/>
    </source>
</evidence>
<evidence type="ECO:0000256" key="1">
    <source>
        <dbReference type="ARBA" id="ARBA00005194"/>
    </source>
</evidence>
<dbReference type="NCBIfam" id="NF005559">
    <property type="entry name" value="PRK07231.1"/>
    <property type="match status" value="1"/>
</dbReference>
<keyword evidence="7" id="KW-0275">Fatty acid biosynthesis</keyword>
<evidence type="ECO:0000256" key="4">
    <source>
        <dbReference type="ARBA" id="ARBA00022679"/>
    </source>
</evidence>
<sequence length="558" mass="61107">MARTVKIRTSHSVPDTPLEVLVHLLTRAKEAAEASGAVPEEVTRPLQKALDIASGLDVYLETMSTQQSEPLAELYNKTVSHDWDQVHKEGKTKFRLPKECITGHVEGQTLKMLIHMSQAKRVLEIGMFTGYGALSMAEGLPEDGCLVACELEPYLKDFAQPIFDKSPHGRKITVRTGSAMDTLRELAAAGEQFDVVFIDADKDNYINYYNFILDNNLVTLRGVICVDNSLFKAKVYLKDTTDSNGLALRKFNQFVCDDPRVEQVIIPLRDGISVIRRVSAASECARTQSKITDDEVFRGVKGLPILHRLRLDGKVAYVTGAGQGIGRAFAHALGEAGAKVAVVDRDQDKAEAVAKELLLKGSNAVAITADISRSEDVQRMIDSIVSRWGSIDVACNNAGINMNSASEDTSLEEWDQTFNVNLRGTFMCCQAAGRVMLKRGYGKIINTASMASLIVPHPQKQLSYNTSKAGVVKLTQTLGAEWMDRGVRVNCISPGIVDTPLIHSESLRPLVQRWLSDIPAGRLAQVTDLQAAVVYLASDASDYMTGHNLVIEGGQSLW</sequence>
<dbReference type="GO" id="GO:0008171">
    <property type="term" value="F:O-methyltransferase activity"/>
    <property type="evidence" value="ECO:0007669"/>
    <property type="project" value="InterPro"/>
</dbReference>
<dbReference type="GO" id="GO:0006633">
    <property type="term" value="P:fatty acid biosynthetic process"/>
    <property type="evidence" value="ECO:0007669"/>
    <property type="project" value="UniProtKB-KW"/>
</dbReference>
<dbReference type="GO" id="GO:0047038">
    <property type="term" value="F:D-arabinitol 2-dehydrogenase activity"/>
    <property type="evidence" value="ECO:0007669"/>
    <property type="project" value="UniProtKB-EC"/>
</dbReference>
<dbReference type="SUPFAM" id="SSF53335">
    <property type="entry name" value="S-adenosyl-L-methionine-dependent methyltransferases"/>
    <property type="match status" value="1"/>
</dbReference>
<dbReference type="Pfam" id="PF01596">
    <property type="entry name" value="Methyltransf_3"/>
    <property type="match status" value="1"/>
</dbReference>
<dbReference type="FunFam" id="3.40.50.720:FF:000240">
    <property type="entry name" value="SDR family oxidoreductase"/>
    <property type="match status" value="1"/>
</dbReference>
<keyword evidence="5" id="KW-0949">S-adenosyl-L-methionine</keyword>
<dbReference type="PANTHER" id="PTHR42760">
    <property type="entry name" value="SHORT-CHAIN DEHYDROGENASES/REDUCTASES FAMILY MEMBER"/>
    <property type="match status" value="1"/>
</dbReference>
<dbReference type="PRINTS" id="PR00080">
    <property type="entry name" value="SDRFAMILY"/>
</dbReference>
<evidence type="ECO:0000256" key="10">
    <source>
        <dbReference type="ARBA" id="ARBA00066831"/>
    </source>
</evidence>
<dbReference type="InterPro" id="IPR002347">
    <property type="entry name" value="SDR_fam"/>
</dbReference>